<protein>
    <recommendedName>
        <fullName evidence="1">F-box domain-containing protein</fullName>
    </recommendedName>
</protein>
<proteinExistence type="predicted"/>
<dbReference type="InterPro" id="IPR032675">
    <property type="entry name" value="LRR_dom_sf"/>
</dbReference>
<dbReference type="InterPro" id="IPR036047">
    <property type="entry name" value="F-box-like_dom_sf"/>
</dbReference>
<dbReference type="AlphaFoldDB" id="A0AAD7G2W0"/>
<name>A0AAD7G2W0_MYCRO</name>
<dbReference type="PROSITE" id="PS50181">
    <property type="entry name" value="FBOX"/>
    <property type="match status" value="1"/>
</dbReference>
<organism evidence="2 3">
    <name type="scientific">Mycena rosella</name>
    <name type="common">Pink bonnet</name>
    <name type="synonym">Agaricus rosellus</name>
    <dbReference type="NCBI Taxonomy" id="1033263"/>
    <lineage>
        <taxon>Eukaryota</taxon>
        <taxon>Fungi</taxon>
        <taxon>Dikarya</taxon>
        <taxon>Basidiomycota</taxon>
        <taxon>Agaricomycotina</taxon>
        <taxon>Agaricomycetes</taxon>
        <taxon>Agaricomycetidae</taxon>
        <taxon>Agaricales</taxon>
        <taxon>Marasmiineae</taxon>
        <taxon>Mycenaceae</taxon>
        <taxon>Mycena</taxon>
    </lineage>
</organism>
<reference evidence="2" key="1">
    <citation type="submission" date="2023-03" db="EMBL/GenBank/DDBJ databases">
        <title>Massive genome expansion in bonnet fungi (Mycena s.s.) driven by repeated elements and novel gene families across ecological guilds.</title>
        <authorList>
            <consortium name="Lawrence Berkeley National Laboratory"/>
            <person name="Harder C.B."/>
            <person name="Miyauchi S."/>
            <person name="Viragh M."/>
            <person name="Kuo A."/>
            <person name="Thoen E."/>
            <person name="Andreopoulos B."/>
            <person name="Lu D."/>
            <person name="Skrede I."/>
            <person name="Drula E."/>
            <person name="Henrissat B."/>
            <person name="Morin E."/>
            <person name="Kohler A."/>
            <person name="Barry K."/>
            <person name="LaButti K."/>
            <person name="Morin E."/>
            <person name="Salamov A."/>
            <person name="Lipzen A."/>
            <person name="Mereny Z."/>
            <person name="Hegedus B."/>
            <person name="Baldrian P."/>
            <person name="Stursova M."/>
            <person name="Weitz H."/>
            <person name="Taylor A."/>
            <person name="Grigoriev I.V."/>
            <person name="Nagy L.G."/>
            <person name="Martin F."/>
            <person name="Kauserud H."/>
        </authorList>
    </citation>
    <scope>NUCLEOTIDE SEQUENCE</scope>
    <source>
        <strain evidence="2">CBHHK067</strain>
    </source>
</reference>
<gene>
    <name evidence="2" type="ORF">B0H17DRAFT_1185095</name>
</gene>
<dbReference type="CDD" id="cd09917">
    <property type="entry name" value="F-box_SF"/>
    <property type="match status" value="1"/>
</dbReference>
<evidence type="ECO:0000313" key="3">
    <source>
        <dbReference type="Proteomes" id="UP001221757"/>
    </source>
</evidence>
<accession>A0AAD7G2W0</accession>
<dbReference type="Gene3D" id="1.20.1280.50">
    <property type="match status" value="1"/>
</dbReference>
<dbReference type="EMBL" id="JARKIE010000244">
    <property type="protein sequence ID" value="KAJ7662263.1"/>
    <property type="molecule type" value="Genomic_DNA"/>
</dbReference>
<dbReference type="SUPFAM" id="SSF81383">
    <property type="entry name" value="F-box domain"/>
    <property type="match status" value="1"/>
</dbReference>
<comment type="caution">
    <text evidence="2">The sequence shown here is derived from an EMBL/GenBank/DDBJ whole genome shotgun (WGS) entry which is preliminary data.</text>
</comment>
<dbReference type="Gene3D" id="3.80.10.10">
    <property type="entry name" value="Ribonuclease Inhibitor"/>
    <property type="match status" value="1"/>
</dbReference>
<dbReference type="InterPro" id="IPR001810">
    <property type="entry name" value="F-box_dom"/>
</dbReference>
<dbReference type="Pfam" id="PF12937">
    <property type="entry name" value="F-box-like"/>
    <property type="match status" value="1"/>
</dbReference>
<evidence type="ECO:0000313" key="2">
    <source>
        <dbReference type="EMBL" id="KAJ7662263.1"/>
    </source>
</evidence>
<feature type="domain" description="F-box" evidence="1">
    <location>
        <begin position="1"/>
        <end position="52"/>
    </location>
</feature>
<dbReference type="Proteomes" id="UP001221757">
    <property type="component" value="Unassembled WGS sequence"/>
</dbReference>
<evidence type="ECO:0000259" key="1">
    <source>
        <dbReference type="PROSITE" id="PS50181"/>
    </source>
</evidence>
<dbReference type="SUPFAM" id="SSF52047">
    <property type="entry name" value="RNI-like"/>
    <property type="match status" value="1"/>
</dbReference>
<sequence length="464" mass="52118">MSSLDRIPPELWLEIFSLIPRDILADISLTSRTFHRVVHPVLFTHFTYYTKTAVLEAAGSAELSSYMERLYFWSSDEIGPLVRSCSITPFRVGYNYASACSDLRVAPFLERLPRFTGLQRLYADGVSFPRSAMAVLCRLPALDHLELDVCRTVGELHLPGALHISDSLSDYLILRPTAGCVCSIDHLRQLELCCEPLALADTLPIFPHVHELSASWWKDPLDIHKILVFLSKFPALEVLTLQRYGAELLTLHEAGARASRLFPLLREYTGAACTLPVFLPLPTLACLTVSICNPHELFAQLEEFRPFNKITSLTVSFSVFNDTLEPFDNTALSTLCGLFPQLQELRVAISHYGAISVILTIYIQPAAFLEALPQTPLLPPSLESLYFAWNFDWELEYDVLPPPENLPEFAALRDALVMRCPDLTALCIDGEDFIDKWRKYSDGTVVEATADNWGAFVRLNDFSG</sequence>
<keyword evidence="3" id="KW-1185">Reference proteome</keyword>